<reference evidence="1 2" key="1">
    <citation type="journal article" date="2019" name="Commun. Biol.">
        <title>The bagworm genome reveals a unique fibroin gene that provides high tensile strength.</title>
        <authorList>
            <person name="Kono N."/>
            <person name="Nakamura H."/>
            <person name="Ohtoshi R."/>
            <person name="Tomita M."/>
            <person name="Numata K."/>
            <person name="Arakawa K."/>
        </authorList>
    </citation>
    <scope>NUCLEOTIDE SEQUENCE [LARGE SCALE GENOMIC DNA]</scope>
</reference>
<dbReference type="AlphaFoldDB" id="A0A4C1T6R8"/>
<dbReference type="Proteomes" id="UP000299102">
    <property type="component" value="Unassembled WGS sequence"/>
</dbReference>
<comment type="caution">
    <text evidence="1">The sequence shown here is derived from an EMBL/GenBank/DDBJ whole genome shotgun (WGS) entry which is preliminary data.</text>
</comment>
<organism evidence="1 2">
    <name type="scientific">Eumeta variegata</name>
    <name type="common">Bagworm moth</name>
    <name type="synonym">Eumeta japonica</name>
    <dbReference type="NCBI Taxonomy" id="151549"/>
    <lineage>
        <taxon>Eukaryota</taxon>
        <taxon>Metazoa</taxon>
        <taxon>Ecdysozoa</taxon>
        <taxon>Arthropoda</taxon>
        <taxon>Hexapoda</taxon>
        <taxon>Insecta</taxon>
        <taxon>Pterygota</taxon>
        <taxon>Neoptera</taxon>
        <taxon>Endopterygota</taxon>
        <taxon>Lepidoptera</taxon>
        <taxon>Glossata</taxon>
        <taxon>Ditrysia</taxon>
        <taxon>Tineoidea</taxon>
        <taxon>Psychidae</taxon>
        <taxon>Oiketicinae</taxon>
        <taxon>Eumeta</taxon>
    </lineage>
</organism>
<dbReference type="EMBL" id="BGZK01000033">
    <property type="protein sequence ID" value="GBP08961.1"/>
    <property type="molecule type" value="Genomic_DNA"/>
</dbReference>
<evidence type="ECO:0000313" key="1">
    <source>
        <dbReference type="EMBL" id="GBP08961.1"/>
    </source>
</evidence>
<name>A0A4C1T6R8_EUMVA</name>
<gene>
    <name evidence="1" type="ORF">EVAR_78325_1</name>
</gene>
<proteinExistence type="predicted"/>
<accession>A0A4C1T6R8</accession>
<keyword evidence="2" id="KW-1185">Reference proteome</keyword>
<sequence length="135" mass="15298">MIGRINAQLSMRIDRLTCPRVSLDCGLFYDNYLTLLSIAVRSMCISENRNGNSKDYFNRIKENVLIQNEELKLLVLQKGLYKINLVPALADYRTPLDLLKTPYIARLDVDDALLTPLGLQLPVWGDHLSDGPHAL</sequence>
<evidence type="ECO:0000313" key="2">
    <source>
        <dbReference type="Proteomes" id="UP000299102"/>
    </source>
</evidence>
<protein>
    <submittedName>
        <fullName evidence="1">Uncharacterized protein</fullName>
    </submittedName>
</protein>